<evidence type="ECO:0000313" key="1">
    <source>
        <dbReference type="EMBL" id="AHC15825.1"/>
    </source>
</evidence>
<gene>
    <name evidence="1" type="ORF">L21SP2_2472</name>
</gene>
<sequence length="40" mass="4595">MLSANSRACSPSCERLLQKNCIRPDRKIFKCLILEDISEI</sequence>
<evidence type="ECO:0000313" key="2">
    <source>
        <dbReference type="Proteomes" id="UP000018680"/>
    </source>
</evidence>
<protein>
    <submittedName>
        <fullName evidence="1">Uncharacterized protein</fullName>
    </submittedName>
</protein>
<dbReference type="KEGG" id="slr:L21SP2_2472"/>
<reference evidence="1 2" key="1">
    <citation type="journal article" date="2015" name="Stand. Genomic Sci.">
        <title>Complete genome sequence and description of Salinispira pacifica gen. nov., sp. nov., a novel spirochaete isolated form a hypersaline microbial mat.</title>
        <authorList>
            <person name="Ben Hania W."/>
            <person name="Joseph M."/>
            <person name="Schumann P."/>
            <person name="Bunk B."/>
            <person name="Fiebig A."/>
            <person name="Sproer C."/>
            <person name="Klenk H.P."/>
            <person name="Fardeau M.L."/>
            <person name="Spring S."/>
        </authorList>
    </citation>
    <scope>NUCLEOTIDE SEQUENCE [LARGE SCALE GENOMIC DNA]</scope>
    <source>
        <strain evidence="1 2">L21-RPul-D2</strain>
    </source>
</reference>
<dbReference type="HOGENOM" id="CLU_3296281_0_0_12"/>
<accession>V5WJK9</accession>
<keyword evidence="2" id="KW-1185">Reference proteome</keyword>
<organism evidence="1 2">
    <name type="scientific">Salinispira pacifica</name>
    <dbReference type="NCBI Taxonomy" id="1307761"/>
    <lineage>
        <taxon>Bacteria</taxon>
        <taxon>Pseudomonadati</taxon>
        <taxon>Spirochaetota</taxon>
        <taxon>Spirochaetia</taxon>
        <taxon>Spirochaetales</taxon>
        <taxon>Spirochaetaceae</taxon>
        <taxon>Salinispira</taxon>
    </lineage>
</organism>
<dbReference type="EMBL" id="CP006939">
    <property type="protein sequence ID" value="AHC15825.1"/>
    <property type="molecule type" value="Genomic_DNA"/>
</dbReference>
<proteinExistence type="predicted"/>
<name>V5WJK9_9SPIO</name>
<dbReference type="Proteomes" id="UP000018680">
    <property type="component" value="Chromosome"/>
</dbReference>
<dbReference type="AlphaFoldDB" id="V5WJK9"/>
<dbReference type="STRING" id="1307761.L21SP2_2472"/>